<feature type="region of interest" description="Disordered" evidence="1">
    <location>
        <begin position="111"/>
        <end position="169"/>
    </location>
</feature>
<gene>
    <name evidence="2" type="primary">Contig4657.g4970</name>
    <name evidence="2" type="ORF">STYLEM_2190</name>
</gene>
<sequence length="385" mass="43736">MRDKLQKENQRKYYDNYFNQRIKLVNASNSKNKSMNQSQGNINSLNGVYIKDLELEEQMFTLSNGVKELSNNLSEDALFIETGMSSLLNLVDQTLINVKIQQTIGSIVIGRERSNSKGKPKTMRQSESSHPANKSFGQQPMQSSRNNNVSTQQKAVQKQQSKSQYSNLKPSEIKSSQILTTKKKESEQALLIREYGNSILVNEYEEPINFLEQTNDNKFYEYDQQTLNLSVTSPVQQNQKVNNILYNNQNQSTTQNLQKNQAQSSSTQMLYNGSFSDLGIPVANTGGKNLGQNIKTRNLYSEKINTIDDSHSNQQIGSIVKIMDNGIDQRLRTSVDQDSFVNNTTHEEESLISKLEKTIQQKKQLQKSNSSYANNPKQSKAKVFK</sequence>
<name>A0A077ZUH4_STYLE</name>
<organism evidence="2 3">
    <name type="scientific">Stylonychia lemnae</name>
    <name type="common">Ciliate</name>
    <dbReference type="NCBI Taxonomy" id="5949"/>
    <lineage>
        <taxon>Eukaryota</taxon>
        <taxon>Sar</taxon>
        <taxon>Alveolata</taxon>
        <taxon>Ciliophora</taxon>
        <taxon>Intramacronucleata</taxon>
        <taxon>Spirotrichea</taxon>
        <taxon>Stichotrichia</taxon>
        <taxon>Sporadotrichida</taxon>
        <taxon>Oxytrichidae</taxon>
        <taxon>Stylonychinae</taxon>
        <taxon>Stylonychia</taxon>
    </lineage>
</organism>
<feature type="region of interest" description="Disordered" evidence="1">
    <location>
        <begin position="362"/>
        <end position="385"/>
    </location>
</feature>
<reference evidence="2 3" key="1">
    <citation type="submission" date="2014-06" db="EMBL/GenBank/DDBJ databases">
        <authorList>
            <person name="Swart Estienne"/>
        </authorList>
    </citation>
    <scope>NUCLEOTIDE SEQUENCE [LARGE SCALE GENOMIC DNA]</scope>
    <source>
        <strain evidence="2 3">130c</strain>
    </source>
</reference>
<dbReference type="InParanoid" id="A0A077ZUH4"/>
<dbReference type="AlphaFoldDB" id="A0A077ZUH4"/>
<feature type="compositionally biased region" description="Polar residues" evidence="1">
    <location>
        <begin position="123"/>
        <end position="149"/>
    </location>
</feature>
<feature type="compositionally biased region" description="Low complexity" evidence="1">
    <location>
        <begin position="150"/>
        <end position="169"/>
    </location>
</feature>
<evidence type="ECO:0000313" key="3">
    <source>
        <dbReference type="Proteomes" id="UP000039865"/>
    </source>
</evidence>
<dbReference type="Proteomes" id="UP000039865">
    <property type="component" value="Unassembled WGS sequence"/>
</dbReference>
<accession>A0A077ZUH4</accession>
<proteinExistence type="predicted"/>
<feature type="compositionally biased region" description="Low complexity" evidence="1">
    <location>
        <begin position="362"/>
        <end position="371"/>
    </location>
</feature>
<dbReference type="EMBL" id="CCKQ01002121">
    <property type="protein sequence ID" value="CDW73214.1"/>
    <property type="molecule type" value="Genomic_DNA"/>
</dbReference>
<keyword evidence="3" id="KW-1185">Reference proteome</keyword>
<protein>
    <submittedName>
        <fullName evidence="2">Uncharacterized protein</fullName>
    </submittedName>
</protein>
<evidence type="ECO:0000256" key="1">
    <source>
        <dbReference type="SAM" id="MobiDB-lite"/>
    </source>
</evidence>
<evidence type="ECO:0000313" key="2">
    <source>
        <dbReference type="EMBL" id="CDW73214.1"/>
    </source>
</evidence>